<name>F3GNI5_PSESJ</name>
<evidence type="ECO:0000313" key="3">
    <source>
        <dbReference type="Proteomes" id="UP000004986"/>
    </source>
</evidence>
<keyword evidence="3" id="KW-1185">Reference proteome</keyword>
<sequence>CLGVPVYGVANFECGGHSDVLGWRATDLRRSLGTVRSVRRGKNSLCLIGWLAFILLMYLQFVKKEVLT</sequence>
<dbReference type="BioCyc" id="PSYR629263:G11X0-7784-MONOMER"/>
<accession>F3GNI5</accession>
<feature type="transmembrane region" description="Helical" evidence="1">
    <location>
        <begin position="45"/>
        <end position="62"/>
    </location>
</feature>
<dbReference type="EMBL" id="AEAI01003322">
    <property type="protein sequence ID" value="EGH48638.1"/>
    <property type="molecule type" value="Genomic_DNA"/>
</dbReference>
<gene>
    <name evidence="2" type="ORF">PSYPI_42505</name>
</gene>
<keyword evidence="1" id="KW-1133">Transmembrane helix</keyword>
<keyword evidence="1" id="KW-0472">Membrane</keyword>
<organism evidence="2 3">
    <name type="scientific">Pseudomonas syringae pv. pisi str. 1704B</name>
    <dbReference type="NCBI Taxonomy" id="629263"/>
    <lineage>
        <taxon>Bacteria</taxon>
        <taxon>Pseudomonadati</taxon>
        <taxon>Pseudomonadota</taxon>
        <taxon>Gammaproteobacteria</taxon>
        <taxon>Pseudomonadales</taxon>
        <taxon>Pseudomonadaceae</taxon>
        <taxon>Pseudomonas</taxon>
        <taxon>Pseudomonas syringae</taxon>
    </lineage>
</organism>
<keyword evidence="1" id="KW-0812">Transmembrane</keyword>
<evidence type="ECO:0000313" key="2">
    <source>
        <dbReference type="EMBL" id="EGH48638.1"/>
    </source>
</evidence>
<dbReference type="Proteomes" id="UP000004986">
    <property type="component" value="Unassembled WGS sequence"/>
</dbReference>
<comment type="caution">
    <text evidence="2">The sequence shown here is derived from an EMBL/GenBank/DDBJ whole genome shotgun (WGS) entry which is preliminary data.</text>
</comment>
<reference evidence="2 3" key="1">
    <citation type="journal article" date="2011" name="PLoS Pathog.">
        <title>Dynamic evolution of pathogenicity revealed by sequencing and comparative genomics of 19 Pseudomonas syringae isolates.</title>
        <authorList>
            <person name="Baltrus D.A."/>
            <person name="Nishimura M.T."/>
            <person name="Romanchuk A."/>
            <person name="Chang J.H."/>
            <person name="Mukhtar M.S."/>
            <person name="Cherkis K."/>
            <person name="Roach J."/>
            <person name="Grant S.R."/>
            <person name="Jones C.D."/>
            <person name="Dangl J.L."/>
        </authorList>
    </citation>
    <scope>NUCLEOTIDE SEQUENCE [LARGE SCALE GENOMIC DNA]</scope>
    <source>
        <strain evidence="2 3">1704B</strain>
    </source>
</reference>
<proteinExistence type="predicted"/>
<dbReference type="HOGENOM" id="CLU_2800215_0_0_6"/>
<feature type="non-terminal residue" evidence="2">
    <location>
        <position position="1"/>
    </location>
</feature>
<evidence type="ECO:0000256" key="1">
    <source>
        <dbReference type="SAM" id="Phobius"/>
    </source>
</evidence>
<dbReference type="AlphaFoldDB" id="F3GNI5"/>
<protein>
    <submittedName>
        <fullName evidence="2">Uncharacterized protein</fullName>
    </submittedName>
</protein>